<dbReference type="GO" id="GO:0016020">
    <property type="term" value="C:membrane"/>
    <property type="evidence" value="ECO:0007669"/>
    <property type="project" value="UniProtKB-SubCell"/>
</dbReference>
<sequence>MSRLKSLFTTAMPPEVQPARGTLEQWRITVNGAMGREIAPAAESGGSIRTRMSSAAGIPGSDSCCPDLTLQQRIMGCLSCLAIGFAISFVGFLAWWTGHIASFGILYTTGNIVSICGTGFLIGPRRQVRNMFAAKRVYATAIYFTMMILTLAAAFIGVHKLLVLIFCALQWCAAVWYVASYIPFGQKMITKFFSTVTAF</sequence>
<feature type="transmembrane region" description="Helical" evidence="8">
    <location>
        <begin position="78"/>
        <end position="98"/>
    </location>
</feature>
<organism evidence="9">
    <name type="scientific">Chrysotila carterae</name>
    <name type="common">Marine alga</name>
    <name type="synonym">Syracosphaera carterae</name>
    <dbReference type="NCBI Taxonomy" id="13221"/>
    <lineage>
        <taxon>Eukaryota</taxon>
        <taxon>Haptista</taxon>
        <taxon>Haptophyta</taxon>
        <taxon>Prymnesiophyceae</taxon>
        <taxon>Isochrysidales</taxon>
        <taxon>Isochrysidaceae</taxon>
        <taxon>Chrysotila</taxon>
    </lineage>
</organism>
<keyword evidence="4 8" id="KW-0653">Protein transport</keyword>
<dbReference type="InterPro" id="IPR011691">
    <property type="entry name" value="Vesicle_transpt_SFT2"/>
</dbReference>
<dbReference type="EMBL" id="HBIZ01013221">
    <property type="protein sequence ID" value="CAE0755428.1"/>
    <property type="molecule type" value="Transcribed_RNA"/>
</dbReference>
<keyword evidence="2 8" id="KW-0813">Transport</keyword>
<feature type="transmembrane region" description="Helical" evidence="8">
    <location>
        <begin position="136"/>
        <end position="156"/>
    </location>
</feature>
<protein>
    <recommendedName>
        <fullName evidence="8">Vesicle transport protein</fullName>
    </recommendedName>
</protein>
<comment type="similarity">
    <text evidence="7 8">Belongs to the SFT2 family.</text>
</comment>
<name>A0A7S4B627_CHRCT</name>
<evidence type="ECO:0000256" key="8">
    <source>
        <dbReference type="RuleBase" id="RU363111"/>
    </source>
</evidence>
<keyword evidence="5 8" id="KW-1133">Transmembrane helix</keyword>
<feature type="transmembrane region" description="Helical" evidence="8">
    <location>
        <begin position="162"/>
        <end position="184"/>
    </location>
</feature>
<dbReference type="GO" id="GO:0012505">
    <property type="term" value="C:endomembrane system"/>
    <property type="evidence" value="ECO:0007669"/>
    <property type="project" value="UniProtKB-ARBA"/>
</dbReference>
<dbReference type="AlphaFoldDB" id="A0A7S4B627"/>
<dbReference type="Pfam" id="PF04178">
    <property type="entry name" value="Got1"/>
    <property type="match status" value="1"/>
</dbReference>
<dbReference type="GO" id="GO:0005737">
    <property type="term" value="C:cytoplasm"/>
    <property type="evidence" value="ECO:0007669"/>
    <property type="project" value="UniProtKB-ARBA"/>
</dbReference>
<evidence type="ECO:0000256" key="2">
    <source>
        <dbReference type="ARBA" id="ARBA00022448"/>
    </source>
</evidence>
<keyword evidence="3 8" id="KW-0812">Transmembrane</keyword>
<evidence type="ECO:0000256" key="5">
    <source>
        <dbReference type="ARBA" id="ARBA00022989"/>
    </source>
</evidence>
<feature type="transmembrane region" description="Helical" evidence="8">
    <location>
        <begin position="104"/>
        <end position="124"/>
    </location>
</feature>
<accession>A0A7S4B627</accession>
<dbReference type="GO" id="GO:0016192">
    <property type="term" value="P:vesicle-mediated transport"/>
    <property type="evidence" value="ECO:0007669"/>
    <property type="project" value="InterPro"/>
</dbReference>
<evidence type="ECO:0000256" key="4">
    <source>
        <dbReference type="ARBA" id="ARBA00022927"/>
    </source>
</evidence>
<evidence type="ECO:0000256" key="7">
    <source>
        <dbReference type="ARBA" id="ARBA00025800"/>
    </source>
</evidence>
<evidence type="ECO:0000313" key="9">
    <source>
        <dbReference type="EMBL" id="CAE0755428.1"/>
    </source>
</evidence>
<evidence type="ECO:0000256" key="6">
    <source>
        <dbReference type="ARBA" id="ARBA00023136"/>
    </source>
</evidence>
<dbReference type="PANTHER" id="PTHR23137:SF6">
    <property type="entry name" value="VESICLE TRANSPORT PROTEIN"/>
    <property type="match status" value="1"/>
</dbReference>
<keyword evidence="6 8" id="KW-0472">Membrane</keyword>
<reference evidence="9" key="1">
    <citation type="submission" date="2021-01" db="EMBL/GenBank/DDBJ databases">
        <authorList>
            <person name="Corre E."/>
            <person name="Pelletier E."/>
            <person name="Niang G."/>
            <person name="Scheremetjew M."/>
            <person name="Finn R."/>
            <person name="Kale V."/>
            <person name="Holt S."/>
            <person name="Cochrane G."/>
            <person name="Meng A."/>
            <person name="Brown T."/>
            <person name="Cohen L."/>
        </authorList>
    </citation>
    <scope>NUCLEOTIDE SEQUENCE</scope>
    <source>
        <strain evidence="9">CCMP645</strain>
    </source>
</reference>
<proteinExistence type="inferred from homology"/>
<gene>
    <name evidence="9" type="ORF">PCAR00345_LOCUS8015</name>
</gene>
<dbReference type="InterPro" id="IPR007305">
    <property type="entry name" value="Vesicle_transpt_Got1/SFT2"/>
</dbReference>
<comment type="subcellular location">
    <subcellularLocation>
        <location evidence="1 8">Membrane</location>
        <topology evidence="1 8">Multi-pass membrane protein</topology>
    </subcellularLocation>
</comment>
<evidence type="ECO:0000256" key="3">
    <source>
        <dbReference type="ARBA" id="ARBA00022692"/>
    </source>
</evidence>
<dbReference type="PANTHER" id="PTHR23137">
    <property type="entry name" value="VESICLE TRANSPORT PROTEIN-RELATED"/>
    <property type="match status" value="1"/>
</dbReference>
<dbReference type="GO" id="GO:0015031">
    <property type="term" value="P:protein transport"/>
    <property type="evidence" value="ECO:0007669"/>
    <property type="project" value="UniProtKB-KW"/>
</dbReference>
<comment type="function">
    <text evidence="8">May be involved in fusion of retrograde transport vesicles derived from an endocytic compartment with the Golgi complex.</text>
</comment>
<evidence type="ECO:0000256" key="1">
    <source>
        <dbReference type="ARBA" id="ARBA00004141"/>
    </source>
</evidence>